<evidence type="ECO:0000313" key="2">
    <source>
        <dbReference type="EMBL" id="AEH55451.1"/>
    </source>
</evidence>
<feature type="transmembrane region" description="Helical" evidence="1">
    <location>
        <begin position="98"/>
        <end position="120"/>
    </location>
</feature>
<keyword evidence="1" id="KW-0812">Transmembrane</keyword>
<organism evidence="2 3">
    <name type="scientific">Streptococcus parasanguinis (strain ATCC 15912 / DSM 6778 / CIP 104372 / LMG 14537)</name>
    <dbReference type="NCBI Taxonomy" id="760570"/>
    <lineage>
        <taxon>Bacteria</taxon>
        <taxon>Bacillati</taxon>
        <taxon>Bacillota</taxon>
        <taxon>Bacilli</taxon>
        <taxon>Lactobacillales</taxon>
        <taxon>Streptococcaceae</taxon>
        <taxon>Streptococcus</taxon>
    </lineage>
</organism>
<dbReference type="KEGG" id="scp:HMPREF0833_10420"/>
<keyword evidence="1" id="KW-0472">Membrane</keyword>
<evidence type="ECO:0008006" key="4">
    <source>
        <dbReference type="Google" id="ProtNLM"/>
    </source>
</evidence>
<keyword evidence="1" id="KW-1133">Transmembrane helix</keyword>
<accession>F8DGK0</accession>
<reference evidence="3" key="1">
    <citation type="submission" date="2011-06" db="EMBL/GenBank/DDBJ databases">
        <title>Complete sequence of Streptococcus parasanguinis strain ATCC 15912.</title>
        <authorList>
            <person name="Muzny D."/>
            <person name="Qin X."/>
            <person name="Buhay C."/>
            <person name="Dugan-Rocha S."/>
            <person name="Ding Y."/>
            <person name="Chen G."/>
            <person name="Hawes A."/>
            <person name="Holder M."/>
            <person name="Jhangiani S."/>
            <person name="Johnson A."/>
            <person name="Khan Z."/>
            <person name="Li Z."/>
            <person name="Liu W."/>
            <person name="Liu X."/>
            <person name="Perez L."/>
            <person name="Shen H."/>
            <person name="Wang Q."/>
            <person name="Watt J."/>
            <person name="Xi L."/>
            <person name="Xin Y."/>
            <person name="Zhou J."/>
            <person name="Deng J."/>
            <person name="Jiang H."/>
            <person name="Liu Y."/>
            <person name="Qu J."/>
            <person name="Song X.-Z."/>
            <person name="Zhang L."/>
            <person name="Villasana D."/>
            <person name="Johnson A."/>
            <person name="Liu J."/>
            <person name="Liyanage D."/>
            <person name="Lorensuhewa L."/>
            <person name="Robinson T."/>
            <person name="Song A."/>
            <person name="Song B.-B."/>
            <person name="Dinh H."/>
            <person name="Thornton R."/>
            <person name="Coyle M."/>
            <person name="Francisco L."/>
            <person name="Jackson L."/>
            <person name="Javaid M."/>
            <person name="Korchina V."/>
            <person name="Kovar C."/>
            <person name="Mata R."/>
            <person name="Mathew T."/>
            <person name="Ngo R."/>
            <person name="Nguyen L."/>
            <person name="Nguyen N."/>
            <person name="Okwuonu G."/>
            <person name="Ongeri F."/>
            <person name="Pham C."/>
            <person name="Simmons D."/>
            <person name="Wilczek-Boney K."/>
            <person name="Hale W."/>
            <person name="Jakkamsetti A."/>
            <person name="Pham P."/>
            <person name="Ruth R."/>
            <person name="San Lucas F."/>
            <person name="Warren J."/>
            <person name="Zhang J."/>
            <person name="Zhao Z."/>
            <person name="Zhou C."/>
            <person name="Zhu D."/>
            <person name="Lee S."/>
            <person name="Bess C."/>
            <person name="Blankenburg K."/>
            <person name="Forbes L."/>
            <person name="Fu Q."/>
            <person name="Gubbala S."/>
            <person name="Hirani K."/>
            <person name="Jayaseelan J.C."/>
            <person name="Lara F."/>
            <person name="Munidasa M."/>
            <person name="Palculict T."/>
            <person name="Patil S."/>
            <person name="Pu L.-L."/>
            <person name="Saada N."/>
            <person name="Tang L."/>
            <person name="Weissenberger G."/>
            <person name="Zhu Y."/>
            <person name="Hemphill L."/>
            <person name="Shang Y."/>
            <person name="Youmans B."/>
            <person name="Ayvaz T."/>
            <person name="Ross M."/>
            <person name="Santibanez J."/>
            <person name="Aqrawi P."/>
            <person name="Gross S."/>
            <person name="Joshi V."/>
            <person name="Fowler G."/>
            <person name="Nazareth L."/>
            <person name="Reid J."/>
            <person name="Worley K."/>
            <person name="Petrosino J."/>
            <person name="Highlander S."/>
            <person name="Gibbs R."/>
        </authorList>
    </citation>
    <scope>NUCLEOTIDE SEQUENCE [LARGE SCALE GENOMIC DNA]</scope>
    <source>
        <strain evidence="3">ATCC 15912 / DSM 6778 / CIP 104372 / LMG 14537</strain>
    </source>
</reference>
<dbReference type="HOGENOM" id="CLU_124991_2_0_9"/>
<proteinExistence type="predicted"/>
<dbReference type="AlphaFoldDB" id="F8DGK0"/>
<evidence type="ECO:0000256" key="1">
    <source>
        <dbReference type="SAM" id="Phobius"/>
    </source>
</evidence>
<sequence length="121" mass="13684">MILKVKSGIIVLIVYFPACGGVSSRGERYQKAFTYAYFRETSSKSRQTNVFDRTYVLGAAKNLDLRMIFPIGFPMTVFYNPVDPQIGFVERYAGLVGFYKIGMILTVGIYLVLLCILILVF</sequence>
<name>F8DGK0_STREP</name>
<dbReference type="Proteomes" id="UP000001502">
    <property type="component" value="Chromosome"/>
</dbReference>
<gene>
    <name evidence="2" type="ordered locus">HMPREF0833_10420</name>
</gene>
<protein>
    <recommendedName>
        <fullName evidence="4">DUF3592 domain-containing protein</fullName>
    </recommendedName>
</protein>
<dbReference type="RefSeq" id="WP_013903501.1">
    <property type="nucleotide sequence ID" value="NC_015678.1"/>
</dbReference>
<dbReference type="GeneID" id="42529902"/>
<dbReference type="EMBL" id="CP002843">
    <property type="protein sequence ID" value="AEH55451.1"/>
    <property type="molecule type" value="Genomic_DNA"/>
</dbReference>
<evidence type="ECO:0000313" key="3">
    <source>
        <dbReference type="Proteomes" id="UP000001502"/>
    </source>
</evidence>